<comment type="caution">
    <text evidence="12">The sequence shown here is derived from an EMBL/GenBank/DDBJ whole genome shotgun (WGS) entry which is preliminary data.</text>
</comment>
<dbReference type="InterPro" id="IPR002562">
    <property type="entry name" value="3'-5'_exonuclease_dom"/>
</dbReference>
<evidence type="ECO:0000259" key="11">
    <source>
        <dbReference type="SMART" id="SM00482"/>
    </source>
</evidence>
<evidence type="ECO:0000313" key="12">
    <source>
        <dbReference type="EMBL" id="HDQ88809.1"/>
    </source>
</evidence>
<gene>
    <name evidence="12" type="ORF">ENN92_01525</name>
</gene>
<dbReference type="Proteomes" id="UP000886066">
    <property type="component" value="Unassembled WGS sequence"/>
</dbReference>
<dbReference type="PANTHER" id="PTHR10133:SF27">
    <property type="entry name" value="DNA POLYMERASE NU"/>
    <property type="match status" value="1"/>
</dbReference>
<dbReference type="AlphaFoldDB" id="A0A7C1DIK6"/>
<dbReference type="Pfam" id="PF00476">
    <property type="entry name" value="DNA_pol_A"/>
    <property type="match status" value="1"/>
</dbReference>
<evidence type="ECO:0000256" key="8">
    <source>
        <dbReference type="ARBA" id="ARBA00023125"/>
    </source>
</evidence>
<evidence type="ECO:0000256" key="4">
    <source>
        <dbReference type="ARBA" id="ARBA00022679"/>
    </source>
</evidence>
<evidence type="ECO:0000256" key="2">
    <source>
        <dbReference type="ARBA" id="ARBA00012417"/>
    </source>
</evidence>
<dbReference type="Gene3D" id="1.10.150.20">
    <property type="entry name" value="5' to 3' exonuclease, C-terminal subdomain"/>
    <property type="match status" value="1"/>
</dbReference>
<dbReference type="PROSITE" id="PS00447">
    <property type="entry name" value="DNA_POLYMERASE_A"/>
    <property type="match status" value="1"/>
</dbReference>
<dbReference type="GO" id="GO:0008408">
    <property type="term" value="F:3'-5' exonuclease activity"/>
    <property type="evidence" value="ECO:0007669"/>
    <property type="project" value="InterPro"/>
</dbReference>
<protein>
    <recommendedName>
        <fullName evidence="3">DNA polymerase I</fullName>
        <ecNumber evidence="2">2.7.7.7</ecNumber>
    </recommendedName>
</protein>
<evidence type="ECO:0000256" key="7">
    <source>
        <dbReference type="ARBA" id="ARBA00022932"/>
    </source>
</evidence>
<dbReference type="Gene3D" id="1.20.1060.10">
    <property type="entry name" value="Taq DNA Polymerase, Chain T, domain 4"/>
    <property type="match status" value="1"/>
</dbReference>
<dbReference type="InterPro" id="IPR036397">
    <property type="entry name" value="RNaseH_sf"/>
</dbReference>
<sequence>MELKFNPDKPSYEYITNPDELNSALEKLEKTPVVGVDVEGTGLDPYTSTLLLVQIGTEETSYIIDARKLNLKEYPRYKALLEDPKRIKILHNAKFDYKFLKVQTGVRLTNVYDTMLAGAVLSAGLVGKNPSLKELTTKYCGLDLEKGVRKSFVNHIGEITEAQLKYSGLDTLVMFPIFKAQLEELKREDVVKVAKLEFASTLVVAEMELRGMVINVPKWKEVIDALEIKRTKYATEFQELIRPYYGTNSMDLFGNSVDAINVNSQTQLMDLLNNRIGLNLVSTNDAFLRDVKHPVVEVLRDYRKYEKLLSAFGQSLLDKVNPVTGRLHPDYNQMGTATGRFSCKDPNLQQIPRNSEEAPFREFFNPAPGYKLVTADYSSFEMRILADLSGDEKMINALKEDLDIHSYTASLMFNLPYSNDFKKLHPDLRQIAKPIGFGLMYGMSAAGLASQIGVSKDKGEEYMELYFKSYPSVRDFLNKLADDAVKKGWSTTPLGRKRWYKRPSPSDPDYRRKMGSIQRQAKNHPIQGTNADAIKFAFVFLQERIDKEGIDGGITHTVHDEIVSEIREDQAEDWAKIQSDEMVRAAELFITKVPVKSDPFVGDLWEH</sequence>
<dbReference type="InterPro" id="IPR043502">
    <property type="entry name" value="DNA/RNA_pol_sf"/>
</dbReference>
<dbReference type="PRINTS" id="PR00868">
    <property type="entry name" value="DNAPOLI"/>
</dbReference>
<dbReference type="Gene3D" id="3.30.420.10">
    <property type="entry name" value="Ribonuclease H-like superfamily/Ribonuclease H"/>
    <property type="match status" value="1"/>
</dbReference>
<keyword evidence="6" id="KW-0235">DNA replication</keyword>
<organism evidence="12">
    <name type="scientific">candidate division WWE3 bacterium</name>
    <dbReference type="NCBI Taxonomy" id="2053526"/>
    <lineage>
        <taxon>Bacteria</taxon>
        <taxon>Katanobacteria</taxon>
    </lineage>
</organism>
<dbReference type="SUPFAM" id="SSF56672">
    <property type="entry name" value="DNA/RNA polymerases"/>
    <property type="match status" value="1"/>
</dbReference>
<comment type="catalytic activity">
    <reaction evidence="9">
        <text>DNA(n) + a 2'-deoxyribonucleoside 5'-triphosphate = DNA(n+1) + diphosphate</text>
        <dbReference type="Rhea" id="RHEA:22508"/>
        <dbReference type="Rhea" id="RHEA-COMP:17339"/>
        <dbReference type="Rhea" id="RHEA-COMP:17340"/>
        <dbReference type="ChEBI" id="CHEBI:33019"/>
        <dbReference type="ChEBI" id="CHEBI:61560"/>
        <dbReference type="ChEBI" id="CHEBI:173112"/>
        <dbReference type="EC" id="2.7.7.7"/>
    </reaction>
</comment>
<name>A0A7C1DIK6_UNCKA</name>
<dbReference type="InterPro" id="IPR012337">
    <property type="entry name" value="RNaseH-like_sf"/>
</dbReference>
<dbReference type="Pfam" id="PF01612">
    <property type="entry name" value="DNA_pol_A_exo1"/>
    <property type="match status" value="1"/>
</dbReference>
<feature type="domain" description="3'-5' exonuclease" evidence="10">
    <location>
        <begin position="12"/>
        <end position="186"/>
    </location>
</feature>
<evidence type="ECO:0000256" key="5">
    <source>
        <dbReference type="ARBA" id="ARBA00022695"/>
    </source>
</evidence>
<feature type="domain" description="DNA-directed DNA polymerase family A palm" evidence="11">
    <location>
        <begin position="361"/>
        <end position="570"/>
    </location>
</feature>
<dbReference type="InterPro" id="IPR002298">
    <property type="entry name" value="DNA_polymerase_A"/>
</dbReference>
<dbReference type="GO" id="GO:0006261">
    <property type="term" value="P:DNA-templated DNA replication"/>
    <property type="evidence" value="ECO:0007669"/>
    <property type="project" value="InterPro"/>
</dbReference>
<reference evidence="12" key="1">
    <citation type="journal article" date="2020" name="mSystems">
        <title>Genome- and Community-Level Interaction Insights into Carbon Utilization and Element Cycling Functions of Hydrothermarchaeota in Hydrothermal Sediment.</title>
        <authorList>
            <person name="Zhou Z."/>
            <person name="Liu Y."/>
            <person name="Xu W."/>
            <person name="Pan J."/>
            <person name="Luo Z.H."/>
            <person name="Li M."/>
        </authorList>
    </citation>
    <scope>NUCLEOTIDE SEQUENCE [LARGE SCALE GENOMIC DNA]</scope>
    <source>
        <strain evidence="12">SpSt-1219</strain>
    </source>
</reference>
<dbReference type="SMART" id="SM00482">
    <property type="entry name" value="POLAc"/>
    <property type="match status" value="1"/>
</dbReference>
<keyword evidence="5" id="KW-0548">Nucleotidyltransferase</keyword>
<keyword evidence="8" id="KW-0238">DNA-binding</keyword>
<dbReference type="InterPro" id="IPR019760">
    <property type="entry name" value="DNA-dir_DNA_pol_A_CS"/>
</dbReference>
<dbReference type="EC" id="2.7.7.7" evidence="2"/>
<dbReference type="PANTHER" id="PTHR10133">
    <property type="entry name" value="DNA POLYMERASE I"/>
    <property type="match status" value="1"/>
</dbReference>
<dbReference type="SMART" id="SM00474">
    <property type="entry name" value="35EXOc"/>
    <property type="match status" value="1"/>
</dbReference>
<dbReference type="InterPro" id="IPR001098">
    <property type="entry name" value="DNA-dir_DNA_pol_A_palm_dom"/>
</dbReference>
<keyword evidence="4" id="KW-0808">Transferase</keyword>
<evidence type="ECO:0000256" key="9">
    <source>
        <dbReference type="ARBA" id="ARBA00049244"/>
    </source>
</evidence>
<evidence type="ECO:0000259" key="10">
    <source>
        <dbReference type="SMART" id="SM00474"/>
    </source>
</evidence>
<comment type="similarity">
    <text evidence="1">Belongs to the DNA polymerase type-A family.</text>
</comment>
<proteinExistence type="inferred from homology"/>
<accession>A0A7C1DIK6</accession>
<keyword evidence="7" id="KW-0239">DNA-directed DNA polymerase</keyword>
<evidence type="ECO:0000256" key="1">
    <source>
        <dbReference type="ARBA" id="ARBA00007705"/>
    </source>
</evidence>
<dbReference type="EMBL" id="DSDM01000091">
    <property type="protein sequence ID" value="HDQ88809.1"/>
    <property type="molecule type" value="Genomic_DNA"/>
</dbReference>
<dbReference type="GO" id="GO:0006302">
    <property type="term" value="P:double-strand break repair"/>
    <property type="evidence" value="ECO:0007669"/>
    <property type="project" value="TreeGrafter"/>
</dbReference>
<dbReference type="GO" id="GO:0003677">
    <property type="term" value="F:DNA binding"/>
    <property type="evidence" value="ECO:0007669"/>
    <property type="project" value="UniProtKB-KW"/>
</dbReference>
<evidence type="ECO:0000256" key="3">
    <source>
        <dbReference type="ARBA" id="ARBA00020311"/>
    </source>
</evidence>
<dbReference type="GO" id="GO:0003887">
    <property type="term" value="F:DNA-directed DNA polymerase activity"/>
    <property type="evidence" value="ECO:0007669"/>
    <property type="project" value="UniProtKB-KW"/>
</dbReference>
<evidence type="ECO:0000256" key="6">
    <source>
        <dbReference type="ARBA" id="ARBA00022705"/>
    </source>
</evidence>
<dbReference type="SUPFAM" id="SSF53098">
    <property type="entry name" value="Ribonuclease H-like"/>
    <property type="match status" value="1"/>
</dbReference>
<dbReference type="Gene3D" id="3.30.70.370">
    <property type="match status" value="1"/>
</dbReference>